<dbReference type="PANTHER" id="PTHR13768:SF2">
    <property type="entry name" value="GAMMA-SOLUBLE NSF ATTACHMENT PROTEIN"/>
    <property type="match status" value="1"/>
</dbReference>
<dbReference type="Gene3D" id="1.25.40.10">
    <property type="entry name" value="Tetratricopeptide repeat domain"/>
    <property type="match status" value="1"/>
</dbReference>
<accession>A0AAV1TP06</accession>
<protein>
    <recommendedName>
        <fullName evidence="7">Gamma-soluble NSF attachment protein</fullName>
    </recommendedName>
    <alternativeName>
        <fullName evidence="8">N-ethylmaleimide-sensitive factor attachment protein gamma</fullName>
    </alternativeName>
</protein>
<dbReference type="AlphaFoldDB" id="A0AAV1TP06"/>
<evidence type="ECO:0000256" key="7">
    <source>
        <dbReference type="ARBA" id="ARBA00040047"/>
    </source>
</evidence>
<keyword evidence="4" id="KW-0931">ER-Golgi transport</keyword>
<dbReference type="PANTHER" id="PTHR13768">
    <property type="entry name" value="SOLUBLE NSF ATTACHMENT PROTEIN SNAP"/>
    <property type="match status" value="1"/>
</dbReference>
<name>A0AAV1TP06_9STRA</name>
<keyword evidence="3" id="KW-0813">Transport</keyword>
<keyword evidence="6" id="KW-0472">Membrane</keyword>
<evidence type="ECO:0000256" key="2">
    <source>
        <dbReference type="ARBA" id="ARBA00010050"/>
    </source>
</evidence>
<comment type="similarity">
    <text evidence="2">Belongs to the SNAP family.</text>
</comment>
<gene>
    <name evidence="9" type="ORF">PM001_LOCUS8501</name>
</gene>
<comment type="caution">
    <text evidence="9">The sequence shown here is derived from an EMBL/GenBank/DDBJ whole genome shotgun (WGS) entry which is preliminary data.</text>
</comment>
<evidence type="ECO:0000256" key="6">
    <source>
        <dbReference type="ARBA" id="ARBA00023136"/>
    </source>
</evidence>
<dbReference type="GO" id="GO:0006886">
    <property type="term" value="P:intracellular protein transport"/>
    <property type="evidence" value="ECO:0007669"/>
    <property type="project" value="InterPro"/>
</dbReference>
<comment type="subcellular location">
    <subcellularLocation>
        <location evidence="1">Membrane</location>
        <topology evidence="1">Peripheral membrane protein</topology>
    </subcellularLocation>
</comment>
<evidence type="ECO:0000256" key="1">
    <source>
        <dbReference type="ARBA" id="ARBA00004170"/>
    </source>
</evidence>
<sequence>MSSQKLRTGEARLACEKAGGFYVVMGEFGKAADALVKGAQVCESQGSSVDDVLPLYTHACELLEARDKPHFAVETLCKMQGFLVNMRYTAMQLRCWTV</sequence>
<reference evidence="9" key="1">
    <citation type="submission" date="2024-01" db="EMBL/GenBank/DDBJ databases">
        <authorList>
            <person name="Webb A."/>
        </authorList>
    </citation>
    <scope>NUCLEOTIDE SEQUENCE</scope>
    <source>
        <strain evidence="9">Pm1</strain>
    </source>
</reference>
<dbReference type="Proteomes" id="UP001162060">
    <property type="component" value="Unassembled WGS sequence"/>
</dbReference>
<dbReference type="InterPro" id="IPR000744">
    <property type="entry name" value="NSF_attach"/>
</dbReference>
<proteinExistence type="inferred from homology"/>
<evidence type="ECO:0000313" key="10">
    <source>
        <dbReference type="Proteomes" id="UP001162060"/>
    </source>
</evidence>
<evidence type="ECO:0000313" key="9">
    <source>
        <dbReference type="EMBL" id="CAK7923351.1"/>
    </source>
</evidence>
<dbReference type="GO" id="GO:0016192">
    <property type="term" value="P:vesicle-mediated transport"/>
    <property type="evidence" value="ECO:0007669"/>
    <property type="project" value="UniProtKB-KW"/>
</dbReference>
<keyword evidence="5" id="KW-0653">Protein transport</keyword>
<organism evidence="9 10">
    <name type="scientific">Peronospora matthiolae</name>
    <dbReference type="NCBI Taxonomy" id="2874970"/>
    <lineage>
        <taxon>Eukaryota</taxon>
        <taxon>Sar</taxon>
        <taxon>Stramenopiles</taxon>
        <taxon>Oomycota</taxon>
        <taxon>Peronosporomycetes</taxon>
        <taxon>Peronosporales</taxon>
        <taxon>Peronosporaceae</taxon>
        <taxon>Peronospora</taxon>
    </lineage>
</organism>
<dbReference type="InterPro" id="IPR011990">
    <property type="entry name" value="TPR-like_helical_dom_sf"/>
</dbReference>
<dbReference type="EMBL" id="CAKLBY020000068">
    <property type="protein sequence ID" value="CAK7923351.1"/>
    <property type="molecule type" value="Genomic_DNA"/>
</dbReference>
<dbReference type="GO" id="GO:0031201">
    <property type="term" value="C:SNARE complex"/>
    <property type="evidence" value="ECO:0007669"/>
    <property type="project" value="TreeGrafter"/>
</dbReference>
<evidence type="ECO:0000256" key="4">
    <source>
        <dbReference type="ARBA" id="ARBA00022892"/>
    </source>
</evidence>
<evidence type="ECO:0000256" key="8">
    <source>
        <dbReference type="ARBA" id="ARBA00042485"/>
    </source>
</evidence>
<dbReference type="GO" id="GO:0019905">
    <property type="term" value="F:syntaxin binding"/>
    <property type="evidence" value="ECO:0007669"/>
    <property type="project" value="TreeGrafter"/>
</dbReference>
<dbReference type="GO" id="GO:0005774">
    <property type="term" value="C:vacuolar membrane"/>
    <property type="evidence" value="ECO:0007669"/>
    <property type="project" value="TreeGrafter"/>
</dbReference>
<evidence type="ECO:0000256" key="5">
    <source>
        <dbReference type="ARBA" id="ARBA00022927"/>
    </source>
</evidence>
<evidence type="ECO:0000256" key="3">
    <source>
        <dbReference type="ARBA" id="ARBA00022448"/>
    </source>
</evidence>
<dbReference type="GO" id="GO:0005483">
    <property type="term" value="F:soluble NSF attachment protein activity"/>
    <property type="evidence" value="ECO:0007669"/>
    <property type="project" value="TreeGrafter"/>
</dbReference>